<dbReference type="Proteomes" id="UP000307768">
    <property type="component" value="Unassembled WGS sequence"/>
</dbReference>
<accession>A0A5Q6RWC0</accession>
<dbReference type="OrthoDB" id="4373027at2"/>
<organism evidence="1 2">
    <name type="scientific">Mumia zhuanghuii</name>
    <dbReference type="NCBI Taxonomy" id="2585211"/>
    <lineage>
        <taxon>Bacteria</taxon>
        <taxon>Bacillati</taxon>
        <taxon>Actinomycetota</taxon>
        <taxon>Actinomycetes</taxon>
        <taxon>Propionibacteriales</taxon>
        <taxon>Nocardioidaceae</taxon>
        <taxon>Mumia</taxon>
    </lineage>
</organism>
<reference evidence="1 2" key="1">
    <citation type="submission" date="2019-09" db="EMBL/GenBank/DDBJ databases">
        <title>Mumia zhuanghuii sp. nov. isolated from the intestinal contents of plateau pika (Ochotona curzoniae) in the Qinghai-Tibet plateau of China.</title>
        <authorList>
            <person name="Tian Z."/>
        </authorList>
    </citation>
    <scope>NUCLEOTIDE SEQUENCE [LARGE SCALE GENOMIC DNA]</scope>
    <source>
        <strain evidence="2">350</strain>
    </source>
</reference>
<dbReference type="AlphaFoldDB" id="A0A5Q6RWC0"/>
<comment type="caution">
    <text evidence="1">The sequence shown here is derived from an EMBL/GenBank/DDBJ whole genome shotgun (WGS) entry which is preliminary data.</text>
</comment>
<dbReference type="EMBL" id="VDFQ02000004">
    <property type="protein sequence ID" value="KAA1422293.1"/>
    <property type="molecule type" value="Genomic_DNA"/>
</dbReference>
<proteinExistence type="predicted"/>
<protein>
    <submittedName>
        <fullName evidence="1">Uncharacterized protein</fullName>
    </submittedName>
</protein>
<sequence>MTEADPDLHAPIRSQQDLLDRWTTLMGELGFSRRSLWFAVVDPDRRLVSPITQIADIPPSAEPDKVAALLTMTGARLAEVGPDASIAFLLSRPGYGGMDAADRSWARLLASTARYLRVPIETIHLATDDTLTAFAPDDLAA</sequence>
<gene>
    <name evidence="1" type="ORF">FE697_014115</name>
</gene>
<name>A0A5Q6RWC0_9ACTN</name>
<evidence type="ECO:0000313" key="1">
    <source>
        <dbReference type="EMBL" id="KAA1422293.1"/>
    </source>
</evidence>
<dbReference type="RefSeq" id="WP_149770244.1">
    <property type="nucleotide sequence ID" value="NZ_VDFQ02000004.1"/>
</dbReference>
<evidence type="ECO:0000313" key="2">
    <source>
        <dbReference type="Proteomes" id="UP000307768"/>
    </source>
</evidence>